<dbReference type="AlphaFoldDB" id="A0A4U1MIJ8"/>
<reference evidence="3 4" key="1">
    <citation type="submission" date="2019-04" db="EMBL/GenBank/DDBJ databases">
        <title>Genome sequence of Bacillus hwajinpoensis strain Y2.</title>
        <authorList>
            <person name="Fair J.L."/>
            <person name="Maclea K.S."/>
        </authorList>
    </citation>
    <scope>NUCLEOTIDE SEQUENCE [LARGE SCALE GENOMIC DNA]</scope>
    <source>
        <strain evidence="3 4">Y2</strain>
    </source>
</reference>
<comment type="caution">
    <text evidence="3">The sequence shown here is derived from an EMBL/GenBank/DDBJ whole genome shotgun (WGS) entry which is preliminary data.</text>
</comment>
<feature type="transmembrane region" description="Helical" evidence="2">
    <location>
        <begin position="97"/>
        <end position="119"/>
    </location>
</feature>
<keyword evidence="2" id="KW-0812">Transmembrane</keyword>
<name>A0A4U1MIJ8_9BACL</name>
<dbReference type="EMBL" id="SWFM01000003">
    <property type="protein sequence ID" value="TKD70292.1"/>
    <property type="molecule type" value="Genomic_DNA"/>
</dbReference>
<organism evidence="3 4">
    <name type="scientific">Guptibacillus hwajinpoensis</name>
    <dbReference type="NCBI Taxonomy" id="208199"/>
    <lineage>
        <taxon>Bacteria</taxon>
        <taxon>Bacillati</taxon>
        <taxon>Bacillota</taxon>
        <taxon>Bacilli</taxon>
        <taxon>Bacillales</taxon>
        <taxon>Guptibacillaceae</taxon>
        <taxon>Guptibacillus</taxon>
    </lineage>
</organism>
<evidence type="ECO:0000313" key="3">
    <source>
        <dbReference type="EMBL" id="TKD70292.1"/>
    </source>
</evidence>
<evidence type="ECO:0008006" key="5">
    <source>
        <dbReference type="Google" id="ProtNLM"/>
    </source>
</evidence>
<proteinExistence type="predicted"/>
<gene>
    <name evidence="3" type="ORF">FBF83_13735</name>
</gene>
<dbReference type="RefSeq" id="WP_136947697.1">
    <property type="nucleotide sequence ID" value="NZ_SWFM01000003.1"/>
</dbReference>
<feature type="region of interest" description="Disordered" evidence="1">
    <location>
        <begin position="1"/>
        <end position="31"/>
    </location>
</feature>
<evidence type="ECO:0000256" key="2">
    <source>
        <dbReference type="SAM" id="Phobius"/>
    </source>
</evidence>
<accession>A0A4U1MIJ8</accession>
<dbReference type="Proteomes" id="UP000310541">
    <property type="component" value="Unassembled WGS sequence"/>
</dbReference>
<keyword evidence="2" id="KW-1133">Transmembrane helix</keyword>
<keyword evidence="2" id="KW-0472">Membrane</keyword>
<evidence type="ECO:0000313" key="4">
    <source>
        <dbReference type="Proteomes" id="UP000310541"/>
    </source>
</evidence>
<protein>
    <recommendedName>
        <fullName evidence="5">SPOR domain-containing protein</fullName>
    </recommendedName>
</protein>
<dbReference type="OrthoDB" id="2964557at2"/>
<sequence>MDREKRTISIRLNGEDVNKPSETHKEESAAAEEKEFEWILPERRDAKKIVEIRKRHIQKRPRPLYEPTTKRSKLPVGRKKKSSLMKGKPVITIQKKVVASAAFAIVIGVLFGLSLLMVFSGNNVALPASSEQKSIPASTTGADLSLDLHVVQSGAYETEDAAKEFQLKFKEQGFPATIFKGEKYYLLIGVSSSVEGQDALGSYFESKGQDVYKKVWTIDGKGTQADPVVAQHIQEGRDLLEELTTIDLAALSDKKVTDKEIEKIAETIESWNDKGTKMSEWEKIDGQKFAEDLNGAMKEIQSYSSEEKVPSLWIAQQHLLDGMSSYQDMVESVK</sequence>
<evidence type="ECO:0000256" key="1">
    <source>
        <dbReference type="SAM" id="MobiDB-lite"/>
    </source>
</evidence>